<dbReference type="Proteomes" id="UP000523007">
    <property type="component" value="Unassembled WGS sequence"/>
</dbReference>
<dbReference type="EMBL" id="JACHJT010000001">
    <property type="protein sequence ID" value="MBB4932038.1"/>
    <property type="molecule type" value="Genomic_DNA"/>
</dbReference>
<reference evidence="2 3" key="1">
    <citation type="submission" date="2020-08" db="EMBL/GenBank/DDBJ databases">
        <title>Sequencing the genomes of 1000 actinobacteria strains.</title>
        <authorList>
            <person name="Klenk H.-P."/>
        </authorList>
    </citation>
    <scope>NUCLEOTIDE SEQUENCE [LARGE SCALE GENOMIC DNA]</scope>
    <source>
        <strain evidence="2 3">DSM 102030</strain>
    </source>
</reference>
<feature type="region of interest" description="Disordered" evidence="1">
    <location>
        <begin position="60"/>
        <end position="126"/>
    </location>
</feature>
<gene>
    <name evidence="2" type="ORF">F4561_002858</name>
</gene>
<keyword evidence="3" id="KW-1185">Reference proteome</keyword>
<evidence type="ECO:0000256" key="1">
    <source>
        <dbReference type="SAM" id="MobiDB-lite"/>
    </source>
</evidence>
<comment type="caution">
    <text evidence="2">The sequence shown here is derived from an EMBL/GenBank/DDBJ whole genome shotgun (WGS) entry which is preliminary data.</text>
</comment>
<dbReference type="AlphaFoldDB" id="A0A7W7W319"/>
<feature type="region of interest" description="Disordered" evidence="1">
    <location>
        <begin position="25"/>
        <end position="47"/>
    </location>
</feature>
<accession>A0A7W7W319</accession>
<name>A0A7W7W319_9ACTN</name>
<sequence>MSNVPARDAAGQAFVVLGPVAALREDRADGPPSVPHTSGAGVRGLRRGAQALDMAEHTAALAPPGCARQHRPERAQRGGRLSRLSAHNATPASTARVPGSTPLSSKDATATVPLPTPPSARQFLLL</sequence>
<dbReference type="RefSeq" id="WP_184579140.1">
    <property type="nucleotide sequence ID" value="NZ_JACHJT010000001.1"/>
</dbReference>
<proteinExistence type="predicted"/>
<protein>
    <submittedName>
        <fullName evidence="2">Uncharacterized protein</fullName>
    </submittedName>
</protein>
<evidence type="ECO:0000313" key="3">
    <source>
        <dbReference type="Proteomes" id="UP000523007"/>
    </source>
</evidence>
<evidence type="ECO:0000313" key="2">
    <source>
        <dbReference type="EMBL" id="MBB4932038.1"/>
    </source>
</evidence>
<organism evidence="2 3">
    <name type="scientific">Lipingzhangella halophila</name>
    <dbReference type="NCBI Taxonomy" id="1783352"/>
    <lineage>
        <taxon>Bacteria</taxon>
        <taxon>Bacillati</taxon>
        <taxon>Actinomycetota</taxon>
        <taxon>Actinomycetes</taxon>
        <taxon>Streptosporangiales</taxon>
        <taxon>Nocardiopsidaceae</taxon>
        <taxon>Lipingzhangella</taxon>
    </lineage>
</organism>